<gene>
    <name evidence="2" type="ORF">GCM10022423_08960</name>
</gene>
<evidence type="ECO:0000313" key="2">
    <source>
        <dbReference type="EMBL" id="GAA3760211.1"/>
    </source>
</evidence>
<dbReference type="Proteomes" id="UP001500748">
    <property type="component" value="Unassembled WGS sequence"/>
</dbReference>
<keyword evidence="1" id="KW-0812">Transmembrane</keyword>
<dbReference type="RefSeq" id="WP_345140851.1">
    <property type="nucleotide sequence ID" value="NZ_BAABDU010000003.1"/>
</dbReference>
<evidence type="ECO:0000256" key="1">
    <source>
        <dbReference type="SAM" id="Phobius"/>
    </source>
</evidence>
<organism evidence="2 3">
    <name type="scientific">Flavobacterium ginsengiterrae</name>
    <dbReference type="NCBI Taxonomy" id="871695"/>
    <lineage>
        <taxon>Bacteria</taxon>
        <taxon>Pseudomonadati</taxon>
        <taxon>Bacteroidota</taxon>
        <taxon>Flavobacteriia</taxon>
        <taxon>Flavobacteriales</taxon>
        <taxon>Flavobacteriaceae</taxon>
        <taxon>Flavobacterium</taxon>
    </lineage>
</organism>
<dbReference type="EMBL" id="BAABDU010000003">
    <property type="protein sequence ID" value="GAA3760211.1"/>
    <property type="molecule type" value="Genomic_DNA"/>
</dbReference>
<comment type="caution">
    <text evidence="2">The sequence shown here is derived from an EMBL/GenBank/DDBJ whole genome shotgun (WGS) entry which is preliminary data.</text>
</comment>
<protein>
    <submittedName>
        <fullName evidence="2">Uncharacterized protein</fullName>
    </submittedName>
</protein>
<keyword evidence="3" id="KW-1185">Reference proteome</keyword>
<evidence type="ECO:0000313" key="3">
    <source>
        <dbReference type="Proteomes" id="UP001500748"/>
    </source>
</evidence>
<accession>A0ABP7GAL5</accession>
<sequence>MKDQQSDVLVYTTKRPFWHFLLALPLYFFTISMSLKMFNLFCENKFMSGLKFTTAVFFMFVCAAGLTFTKRVYTNANAKTVSFAFTLFQIPLCKKIVFKNVQYVSVYKNYADRDFEIQIWISETKKESVSVHLNSKPAFYLASKIAEGFEVDLLDATEKGNFKWVEKENENQKL</sequence>
<reference evidence="3" key="1">
    <citation type="journal article" date="2019" name="Int. J. Syst. Evol. Microbiol.">
        <title>The Global Catalogue of Microorganisms (GCM) 10K type strain sequencing project: providing services to taxonomists for standard genome sequencing and annotation.</title>
        <authorList>
            <consortium name="The Broad Institute Genomics Platform"/>
            <consortium name="The Broad Institute Genome Sequencing Center for Infectious Disease"/>
            <person name="Wu L."/>
            <person name="Ma J."/>
        </authorList>
    </citation>
    <scope>NUCLEOTIDE SEQUENCE [LARGE SCALE GENOMIC DNA]</scope>
    <source>
        <strain evidence="3">JCM 17337</strain>
    </source>
</reference>
<keyword evidence="1" id="KW-1133">Transmembrane helix</keyword>
<feature type="transmembrane region" description="Helical" evidence="1">
    <location>
        <begin position="17"/>
        <end position="38"/>
    </location>
</feature>
<feature type="transmembrane region" description="Helical" evidence="1">
    <location>
        <begin position="50"/>
        <end position="68"/>
    </location>
</feature>
<keyword evidence="1" id="KW-0472">Membrane</keyword>
<name>A0ABP7GAL5_9FLAO</name>
<proteinExistence type="predicted"/>